<dbReference type="InterPro" id="IPR011042">
    <property type="entry name" value="6-blade_b-propeller_TolB-like"/>
</dbReference>
<dbReference type="RefSeq" id="XP_009222451.1">
    <property type="nucleotide sequence ID" value="XM_009224187.1"/>
</dbReference>
<dbReference type="InterPro" id="IPR011041">
    <property type="entry name" value="Quinoprot_gluc/sorb_DH_b-prop"/>
</dbReference>
<evidence type="ECO:0000313" key="4">
    <source>
        <dbReference type="EnsemblFungi" id="EJT76451"/>
    </source>
</evidence>
<dbReference type="Proteomes" id="UP000006039">
    <property type="component" value="Unassembled WGS sequence"/>
</dbReference>
<organism evidence="3">
    <name type="scientific">Gaeumannomyces tritici (strain R3-111a-1)</name>
    <name type="common">Wheat and barley take-all root rot fungus</name>
    <name type="synonym">Gaeumannomyces graminis var. tritici</name>
    <dbReference type="NCBI Taxonomy" id="644352"/>
    <lineage>
        <taxon>Eukaryota</taxon>
        <taxon>Fungi</taxon>
        <taxon>Dikarya</taxon>
        <taxon>Ascomycota</taxon>
        <taxon>Pezizomycotina</taxon>
        <taxon>Sordariomycetes</taxon>
        <taxon>Sordariomycetidae</taxon>
        <taxon>Magnaporthales</taxon>
        <taxon>Magnaporthaceae</taxon>
        <taxon>Gaeumannomyces</taxon>
    </lineage>
</organism>
<sequence>MHLLSSAALVWLLAQGAAAQNCQAVTGRFQPKVGQGYRVNAIATGLRSPRHIVVDTAGNLLVAEGGSGSVRRLVLTENNGNVCVQSSSAITSAQTTNHGIALSADGKTLFTSNNNNVYAFPYNPDTGAVGTAKTIITGMNNGGTHPTRAIFASKASPDTILVARGANNNIDTTTAQQSTGRGIIKSFSISATSGTAAQYASGGQVLAWGLRNIVGMGEHPGDGGAWSVENSLDDTRLNGRDVHNENPAEKLNYHGMLNSTNNPRKGLNFGYPSCFPAWNTQLLAISGIKVGDLFNPDAVPRATDCATRATGRLHFPAHTAPLDVKFNANGTRAYVAFHGSWNRQPADGYRVMRFDFKDGQPVESPQSTTASIPVMENTNVGACPGACFRPVGLDFDKKGRLFVSSDSSGEIYVIYNA</sequence>
<dbReference type="STRING" id="644352.J3NYL8"/>
<feature type="chain" id="PRO_5015094642" description="Pyrroloquinoline quinone-dependent pyranose dehydrogenase beta-propeller domain-containing protein" evidence="1">
    <location>
        <begin position="20"/>
        <end position="417"/>
    </location>
</feature>
<reference evidence="5" key="1">
    <citation type="submission" date="2010-07" db="EMBL/GenBank/DDBJ databases">
        <title>The genome sequence of Gaeumannomyces graminis var. tritici strain R3-111a-1.</title>
        <authorList>
            <consortium name="The Broad Institute Genome Sequencing Platform"/>
            <person name="Ma L.-J."/>
            <person name="Dead R."/>
            <person name="Young S."/>
            <person name="Zeng Q."/>
            <person name="Koehrsen M."/>
            <person name="Alvarado L."/>
            <person name="Berlin A."/>
            <person name="Chapman S.B."/>
            <person name="Chen Z."/>
            <person name="Freedman E."/>
            <person name="Gellesch M."/>
            <person name="Goldberg J."/>
            <person name="Griggs A."/>
            <person name="Gujja S."/>
            <person name="Heilman E.R."/>
            <person name="Heiman D."/>
            <person name="Hepburn T."/>
            <person name="Howarth C."/>
            <person name="Jen D."/>
            <person name="Larson L."/>
            <person name="Mehta T."/>
            <person name="Neiman D."/>
            <person name="Pearson M."/>
            <person name="Roberts A."/>
            <person name="Saif S."/>
            <person name="Shea T."/>
            <person name="Shenoy N."/>
            <person name="Sisk P."/>
            <person name="Stolte C."/>
            <person name="Sykes S."/>
            <person name="Walk T."/>
            <person name="White J."/>
            <person name="Yandava C."/>
            <person name="Haas B."/>
            <person name="Nusbaum C."/>
            <person name="Birren B."/>
        </authorList>
    </citation>
    <scope>NUCLEOTIDE SEQUENCE [LARGE SCALE GENOMIC DNA]</scope>
    <source>
        <strain evidence="5">R3-111a-1</strain>
    </source>
</reference>
<dbReference type="AlphaFoldDB" id="J3NYL8"/>
<name>J3NYL8_GAET3</name>
<reference evidence="3" key="3">
    <citation type="submission" date="2010-09" db="EMBL/GenBank/DDBJ databases">
        <title>Annotation of Gaeumannomyces graminis var. tritici R3-111a-1.</title>
        <authorList>
            <consortium name="The Broad Institute Genome Sequencing Platform"/>
            <person name="Ma L.-J."/>
            <person name="Dead R."/>
            <person name="Young S.K."/>
            <person name="Zeng Q."/>
            <person name="Gargeya S."/>
            <person name="Fitzgerald M."/>
            <person name="Haas B."/>
            <person name="Abouelleil A."/>
            <person name="Alvarado L."/>
            <person name="Arachchi H.M."/>
            <person name="Berlin A."/>
            <person name="Brown A."/>
            <person name="Chapman S.B."/>
            <person name="Chen Z."/>
            <person name="Dunbar C."/>
            <person name="Freedman E."/>
            <person name="Gearin G."/>
            <person name="Gellesch M."/>
            <person name="Goldberg J."/>
            <person name="Griggs A."/>
            <person name="Gujja S."/>
            <person name="Heiman D."/>
            <person name="Howarth C."/>
            <person name="Larson L."/>
            <person name="Lui A."/>
            <person name="MacDonald P.J.P."/>
            <person name="Mehta T."/>
            <person name="Montmayeur A."/>
            <person name="Murphy C."/>
            <person name="Neiman D."/>
            <person name="Pearson M."/>
            <person name="Priest M."/>
            <person name="Roberts A."/>
            <person name="Saif S."/>
            <person name="Shea T."/>
            <person name="Shenoy N."/>
            <person name="Sisk P."/>
            <person name="Stolte C."/>
            <person name="Sykes S."/>
            <person name="Yandava C."/>
            <person name="Wortman J."/>
            <person name="Nusbaum C."/>
            <person name="Birren B."/>
        </authorList>
    </citation>
    <scope>NUCLEOTIDE SEQUENCE</scope>
    <source>
        <strain evidence="3">R3-111a-1</strain>
    </source>
</reference>
<keyword evidence="5" id="KW-1185">Reference proteome</keyword>
<proteinExistence type="predicted"/>
<keyword evidence="1" id="KW-0732">Signal</keyword>
<reference evidence="4" key="5">
    <citation type="submission" date="2018-04" db="UniProtKB">
        <authorList>
            <consortium name="EnsemblFungi"/>
        </authorList>
    </citation>
    <scope>IDENTIFICATION</scope>
    <source>
        <strain evidence="4">R3-111a-1</strain>
    </source>
</reference>
<dbReference type="OrthoDB" id="507128at2759"/>
<feature type="domain" description="Pyrroloquinoline quinone-dependent pyranose dehydrogenase beta-propeller" evidence="2">
    <location>
        <begin position="31"/>
        <end position="416"/>
    </location>
</feature>
<dbReference type="InterPro" id="IPR054539">
    <property type="entry name" value="Beta-prop_PDH"/>
</dbReference>
<dbReference type="Gene3D" id="2.120.10.30">
    <property type="entry name" value="TolB, C-terminal domain"/>
    <property type="match status" value="1"/>
</dbReference>
<evidence type="ECO:0000259" key="2">
    <source>
        <dbReference type="Pfam" id="PF22807"/>
    </source>
</evidence>
<evidence type="ECO:0000313" key="3">
    <source>
        <dbReference type="EMBL" id="EJT76451.1"/>
    </source>
</evidence>
<gene>
    <name evidence="4" type="primary">20346828</name>
    <name evidence="3" type="ORF">GGTG_06370</name>
</gene>
<feature type="signal peptide" evidence="1">
    <location>
        <begin position="1"/>
        <end position="19"/>
    </location>
</feature>
<dbReference type="GeneID" id="20346828"/>
<dbReference type="VEuPathDB" id="FungiDB:GGTG_06370"/>
<dbReference type="EMBL" id="GL385397">
    <property type="protein sequence ID" value="EJT76451.1"/>
    <property type="molecule type" value="Genomic_DNA"/>
</dbReference>
<reference evidence="3" key="2">
    <citation type="submission" date="2010-07" db="EMBL/GenBank/DDBJ databases">
        <authorList>
            <consortium name="The Broad Institute Genome Sequencing Platform"/>
            <consortium name="Broad Institute Genome Sequencing Center for Infectious Disease"/>
            <person name="Ma L.-J."/>
            <person name="Dead R."/>
            <person name="Young S."/>
            <person name="Zeng Q."/>
            <person name="Koehrsen M."/>
            <person name="Alvarado L."/>
            <person name="Berlin A."/>
            <person name="Chapman S.B."/>
            <person name="Chen Z."/>
            <person name="Freedman E."/>
            <person name="Gellesch M."/>
            <person name="Goldberg J."/>
            <person name="Griggs A."/>
            <person name="Gujja S."/>
            <person name="Heilman E.R."/>
            <person name="Heiman D."/>
            <person name="Hepburn T."/>
            <person name="Howarth C."/>
            <person name="Jen D."/>
            <person name="Larson L."/>
            <person name="Mehta T."/>
            <person name="Neiman D."/>
            <person name="Pearson M."/>
            <person name="Roberts A."/>
            <person name="Saif S."/>
            <person name="Shea T."/>
            <person name="Shenoy N."/>
            <person name="Sisk P."/>
            <person name="Stolte C."/>
            <person name="Sykes S."/>
            <person name="Walk T."/>
            <person name="White J."/>
            <person name="Yandava C."/>
            <person name="Haas B."/>
            <person name="Nusbaum C."/>
            <person name="Birren B."/>
        </authorList>
    </citation>
    <scope>NUCLEOTIDE SEQUENCE</scope>
    <source>
        <strain evidence="3">R3-111a-1</strain>
    </source>
</reference>
<reference evidence="4" key="4">
    <citation type="journal article" date="2015" name="G3 (Bethesda)">
        <title>Genome sequences of three phytopathogenic species of the Magnaporthaceae family of fungi.</title>
        <authorList>
            <person name="Okagaki L.H."/>
            <person name="Nunes C.C."/>
            <person name="Sailsbery J."/>
            <person name="Clay B."/>
            <person name="Brown D."/>
            <person name="John T."/>
            <person name="Oh Y."/>
            <person name="Young N."/>
            <person name="Fitzgerald M."/>
            <person name="Haas B.J."/>
            <person name="Zeng Q."/>
            <person name="Young S."/>
            <person name="Adiconis X."/>
            <person name="Fan L."/>
            <person name="Levin J.Z."/>
            <person name="Mitchell T.K."/>
            <person name="Okubara P.A."/>
            <person name="Farman M.L."/>
            <person name="Kohn L.M."/>
            <person name="Birren B."/>
            <person name="Ma L.-J."/>
            <person name="Dean R.A."/>
        </authorList>
    </citation>
    <scope>NUCLEOTIDE SEQUENCE</scope>
    <source>
        <strain evidence="4">R3-111a-1</strain>
    </source>
</reference>
<dbReference type="EnsemblFungi" id="EJT76451">
    <property type="protein sequence ID" value="EJT76451"/>
    <property type="gene ID" value="GGTG_06370"/>
</dbReference>
<evidence type="ECO:0000313" key="5">
    <source>
        <dbReference type="Proteomes" id="UP000006039"/>
    </source>
</evidence>
<dbReference type="HOGENOM" id="CLU_039534_1_1_1"/>
<dbReference type="eggNOG" id="ENOG502QPZ1">
    <property type="taxonomic scope" value="Eukaryota"/>
</dbReference>
<accession>J3NYL8</accession>
<dbReference type="SUPFAM" id="SSF50952">
    <property type="entry name" value="Soluble quinoprotein glucose dehydrogenase"/>
    <property type="match status" value="1"/>
</dbReference>
<evidence type="ECO:0000256" key="1">
    <source>
        <dbReference type="SAM" id="SignalP"/>
    </source>
</evidence>
<dbReference type="Pfam" id="PF22807">
    <property type="entry name" value="TrAA12"/>
    <property type="match status" value="1"/>
</dbReference>
<protein>
    <recommendedName>
        <fullName evidence="2">Pyrroloquinoline quinone-dependent pyranose dehydrogenase beta-propeller domain-containing protein</fullName>
    </recommendedName>
</protein>